<sequence length="772" mass="87103">MPRISFKISAFCCSILLIYLRVFRNHISESPFTRTSGLSNDIESDLSFISENTSSIPENSLTAILPVTITSLPSLRRILQPIVHPPTASIRLHEILLVAQDHVIPNLRAELFTVMSQIEFSRHVHCSIRSWQSTSSESEALMQAATTSSTEWLLVLDKHGLEKLDQETRTTLLSPPVTPLLLGPRGFRLSLNASCLQPSQSYQKASYLIPPFVMPKSLTARPSHLATSWAAFGTYLSNFMIKDTRAGGLVLPQSPETKPEMSWCNLSDHSFSDVLPLALDSESLFESWTNDFSVDLPSGSLLPDETPILLGITFSTINDLESFAPVACSLEKRGYTLQIALCEPSPISPKIGHLEHSLCTLYYQILSAGESPAQWVAKMEEQPTVMITLSEMAELFDGCSSASMICIPRVDLEHSTWMSSLTSREWRDWNIPQITISIITKDRPQSLSRLLSSISNARFFGDKVDLRINLEQSSSLETMNIVSDFHWNHGSIWVHHRVIHGGLLTAVAESWFPHSNDSFGVLLEDDVEVSPLFYAWIKMALLRYRYGSNRGMSPQMFGISLYQPKNLELDVVGRRPFDVSPILHSIGAPASSPYLSQVPCSWGALYFPEHWKEFHDYLAMRFTESAFNLTQIVVPNVRSNQWTRSWKKYFIELVYLRGYVMLYPNFPEYVSLSTNHLEVGSHVKIRSKEKMESFSVPLMKLRDRVDLLDLPDRSLPRWISLPVLNLTGFPTTLDRLFKIGISRHLQLGLCEKRVGWLGESDPFCLNGTLDGL</sequence>
<dbReference type="OrthoDB" id="2020070at2759"/>
<dbReference type="InterPro" id="IPR029044">
    <property type="entry name" value="Nucleotide-diphossugar_trans"/>
</dbReference>
<dbReference type="EMBL" id="KN834775">
    <property type="protein sequence ID" value="KIK60310.1"/>
    <property type="molecule type" value="Genomic_DNA"/>
</dbReference>
<dbReference type="Gene3D" id="3.90.550.10">
    <property type="entry name" value="Spore Coat Polysaccharide Biosynthesis Protein SpsA, Chain A"/>
    <property type="match status" value="1"/>
</dbReference>
<dbReference type="PANTHER" id="PTHR33604">
    <property type="entry name" value="OSJNBA0004B13.7 PROTEIN"/>
    <property type="match status" value="1"/>
</dbReference>
<dbReference type="AlphaFoldDB" id="A0A0D0B9I0"/>
<dbReference type="Proteomes" id="UP000053593">
    <property type="component" value="Unassembled WGS sequence"/>
</dbReference>
<reference evidence="1 2" key="1">
    <citation type="submission" date="2014-04" db="EMBL/GenBank/DDBJ databases">
        <title>Evolutionary Origins and Diversification of the Mycorrhizal Mutualists.</title>
        <authorList>
            <consortium name="DOE Joint Genome Institute"/>
            <consortium name="Mycorrhizal Genomics Consortium"/>
            <person name="Kohler A."/>
            <person name="Kuo A."/>
            <person name="Nagy L.G."/>
            <person name="Floudas D."/>
            <person name="Copeland A."/>
            <person name="Barry K.W."/>
            <person name="Cichocki N."/>
            <person name="Veneault-Fourrey C."/>
            <person name="LaButti K."/>
            <person name="Lindquist E.A."/>
            <person name="Lipzen A."/>
            <person name="Lundell T."/>
            <person name="Morin E."/>
            <person name="Murat C."/>
            <person name="Riley R."/>
            <person name="Ohm R."/>
            <person name="Sun H."/>
            <person name="Tunlid A."/>
            <person name="Henrissat B."/>
            <person name="Grigoriev I.V."/>
            <person name="Hibbett D.S."/>
            <person name="Martin F."/>
        </authorList>
    </citation>
    <scope>NUCLEOTIDE SEQUENCE [LARGE SCALE GENOMIC DNA]</scope>
    <source>
        <strain evidence="1 2">FD-317 M1</strain>
    </source>
</reference>
<dbReference type="HOGENOM" id="CLU_004238_1_0_1"/>
<protein>
    <submittedName>
        <fullName evidence="1">Uncharacterized protein</fullName>
    </submittedName>
</protein>
<name>A0A0D0B9I0_9AGAR</name>
<organism evidence="1 2">
    <name type="scientific">Collybiopsis luxurians FD-317 M1</name>
    <dbReference type="NCBI Taxonomy" id="944289"/>
    <lineage>
        <taxon>Eukaryota</taxon>
        <taxon>Fungi</taxon>
        <taxon>Dikarya</taxon>
        <taxon>Basidiomycota</taxon>
        <taxon>Agaricomycotina</taxon>
        <taxon>Agaricomycetes</taxon>
        <taxon>Agaricomycetidae</taxon>
        <taxon>Agaricales</taxon>
        <taxon>Marasmiineae</taxon>
        <taxon>Omphalotaceae</taxon>
        <taxon>Collybiopsis</taxon>
        <taxon>Collybiopsis luxurians</taxon>
    </lineage>
</organism>
<evidence type="ECO:0000313" key="2">
    <source>
        <dbReference type="Proteomes" id="UP000053593"/>
    </source>
</evidence>
<evidence type="ECO:0000313" key="1">
    <source>
        <dbReference type="EMBL" id="KIK60310.1"/>
    </source>
</evidence>
<dbReference type="PANTHER" id="PTHR33604:SF3">
    <property type="entry name" value="OSJNBA0004B13.7 PROTEIN"/>
    <property type="match status" value="1"/>
</dbReference>
<gene>
    <name evidence="1" type="ORF">GYMLUDRAFT_225825</name>
</gene>
<keyword evidence="2" id="KW-1185">Reference proteome</keyword>
<dbReference type="SUPFAM" id="SSF53448">
    <property type="entry name" value="Nucleotide-diphospho-sugar transferases"/>
    <property type="match status" value="1"/>
</dbReference>
<proteinExistence type="predicted"/>
<accession>A0A0D0B9I0</accession>